<feature type="region of interest" description="Disordered" evidence="1">
    <location>
        <begin position="395"/>
        <end position="428"/>
    </location>
</feature>
<keyword evidence="2" id="KW-0812">Transmembrane</keyword>
<accession>A0A9P1IJB8</accession>
<evidence type="ECO:0000256" key="2">
    <source>
        <dbReference type="SAM" id="Phobius"/>
    </source>
</evidence>
<feature type="transmembrane region" description="Helical" evidence="2">
    <location>
        <begin position="6"/>
        <end position="27"/>
    </location>
</feature>
<feature type="transmembrane region" description="Helical" evidence="2">
    <location>
        <begin position="187"/>
        <end position="212"/>
    </location>
</feature>
<dbReference type="AlphaFoldDB" id="A0A9P1IJB8"/>
<feature type="compositionally biased region" description="Basic and acidic residues" evidence="1">
    <location>
        <begin position="454"/>
        <end position="464"/>
    </location>
</feature>
<sequence length="464" mass="54879">MNVLLLTLVLYSIVFCYAMNSGCPFFIKYGYFDACRREIQKKNELEKCIERFAEVGKMALIRELEEGEEDQQQIKLADGKFSRFRRRLKNDWDKLWDDLSDPEQMRFPWPTNTPIEVYELFNIDRFDPNSHKYEMPFFWLTHSVRATPSWALLVCIIECGFALICFLSVMLHYLLYLPSCDRYSKPILVFQLTAVQYAVFYSFKVLFVISIVERNARLMRFQLFFQYATCVFLLLDASFALSSDFGGFNEEVIYCEKNPILIRFVAILSLIFIFVQLFLRIITVQVYNFMWDVRKFRKTYHNCRWRYRKRCHFTYCSVIQNSMKEAKLKAKENAKFRHEYETQEGILKGIQKSHNITHIQIGPSEEFVFRDERKASGSTISSSHIIPIPLGKRKMTLRTSNSPSTKHRRTSDGRMVSTRKRRPSPGIRVKLEVDTDTARLLLNHKRKNGQIPEMKTKDFGEDDE</sequence>
<feature type="signal peptide" evidence="3">
    <location>
        <begin position="1"/>
        <end position="18"/>
    </location>
</feature>
<comment type="caution">
    <text evidence="4">The sequence shown here is derived from an EMBL/GenBank/DDBJ whole genome shotgun (WGS) entry which is preliminary data.</text>
</comment>
<keyword evidence="5" id="KW-1185">Reference proteome</keyword>
<evidence type="ECO:0000313" key="4">
    <source>
        <dbReference type="EMBL" id="CAI5446120.1"/>
    </source>
</evidence>
<dbReference type="Proteomes" id="UP001152747">
    <property type="component" value="Unassembled WGS sequence"/>
</dbReference>
<protein>
    <submittedName>
        <fullName evidence="4">Uncharacterized protein</fullName>
    </submittedName>
</protein>
<feature type="chain" id="PRO_5040430793" evidence="3">
    <location>
        <begin position="19"/>
        <end position="464"/>
    </location>
</feature>
<reference evidence="4" key="1">
    <citation type="submission" date="2022-11" db="EMBL/GenBank/DDBJ databases">
        <authorList>
            <person name="Kikuchi T."/>
        </authorList>
    </citation>
    <scope>NUCLEOTIDE SEQUENCE</scope>
    <source>
        <strain evidence="4">PS1010</strain>
    </source>
</reference>
<feature type="transmembrane region" description="Helical" evidence="2">
    <location>
        <begin position="150"/>
        <end position="175"/>
    </location>
</feature>
<evidence type="ECO:0000256" key="1">
    <source>
        <dbReference type="SAM" id="MobiDB-lite"/>
    </source>
</evidence>
<dbReference type="OrthoDB" id="5814630at2759"/>
<keyword evidence="2" id="KW-0472">Membrane</keyword>
<keyword evidence="3" id="KW-0732">Signal</keyword>
<feature type="transmembrane region" description="Helical" evidence="2">
    <location>
        <begin position="261"/>
        <end position="287"/>
    </location>
</feature>
<gene>
    <name evidence="4" type="ORF">CAMP_LOCUS8757</name>
</gene>
<dbReference type="EMBL" id="CANHGI010000003">
    <property type="protein sequence ID" value="CAI5446120.1"/>
    <property type="molecule type" value="Genomic_DNA"/>
</dbReference>
<organism evidence="4 5">
    <name type="scientific">Caenorhabditis angaria</name>
    <dbReference type="NCBI Taxonomy" id="860376"/>
    <lineage>
        <taxon>Eukaryota</taxon>
        <taxon>Metazoa</taxon>
        <taxon>Ecdysozoa</taxon>
        <taxon>Nematoda</taxon>
        <taxon>Chromadorea</taxon>
        <taxon>Rhabditida</taxon>
        <taxon>Rhabditina</taxon>
        <taxon>Rhabditomorpha</taxon>
        <taxon>Rhabditoidea</taxon>
        <taxon>Rhabditidae</taxon>
        <taxon>Peloderinae</taxon>
        <taxon>Caenorhabditis</taxon>
    </lineage>
</organism>
<name>A0A9P1IJB8_9PELO</name>
<feature type="region of interest" description="Disordered" evidence="1">
    <location>
        <begin position="443"/>
        <end position="464"/>
    </location>
</feature>
<feature type="transmembrane region" description="Helical" evidence="2">
    <location>
        <begin position="224"/>
        <end position="241"/>
    </location>
</feature>
<evidence type="ECO:0000256" key="3">
    <source>
        <dbReference type="SAM" id="SignalP"/>
    </source>
</evidence>
<keyword evidence="2" id="KW-1133">Transmembrane helix</keyword>
<evidence type="ECO:0000313" key="5">
    <source>
        <dbReference type="Proteomes" id="UP001152747"/>
    </source>
</evidence>
<proteinExistence type="predicted"/>